<protein>
    <submittedName>
        <fullName evidence="2">Histidine kinase</fullName>
    </submittedName>
</protein>
<keyword evidence="3" id="KW-1185">Reference proteome</keyword>
<dbReference type="GO" id="GO:0016301">
    <property type="term" value="F:kinase activity"/>
    <property type="evidence" value="ECO:0007669"/>
    <property type="project" value="UniProtKB-KW"/>
</dbReference>
<dbReference type="PANTHER" id="PTHR33525:SF3">
    <property type="entry name" value="RIBONUCLEASE Y"/>
    <property type="match status" value="1"/>
</dbReference>
<dbReference type="InterPro" id="IPR013976">
    <property type="entry name" value="HDOD"/>
</dbReference>
<dbReference type="AlphaFoldDB" id="A0A9X0W5W6"/>
<dbReference type="EMBL" id="NRRY01000003">
    <property type="protein sequence ID" value="MBK1617404.1"/>
    <property type="molecule type" value="Genomic_DNA"/>
</dbReference>
<gene>
    <name evidence="2" type="ORF">CKO42_02820</name>
</gene>
<keyword evidence="2" id="KW-0808">Transferase</keyword>
<reference evidence="2 3" key="1">
    <citation type="journal article" date="2020" name="Microorganisms">
        <title>Osmotic Adaptation and Compatible Solute Biosynthesis of Phototrophic Bacteria as Revealed from Genome Analyses.</title>
        <authorList>
            <person name="Imhoff J.F."/>
            <person name="Rahn T."/>
            <person name="Kunzel S."/>
            <person name="Keller A."/>
            <person name="Neulinger S.C."/>
        </authorList>
    </citation>
    <scope>NUCLEOTIDE SEQUENCE [LARGE SCALE GENOMIC DNA]</scope>
    <source>
        <strain evidence="2 3">DSM 25653</strain>
    </source>
</reference>
<dbReference type="PROSITE" id="PS51833">
    <property type="entry name" value="HDOD"/>
    <property type="match status" value="1"/>
</dbReference>
<accession>A0A9X0W5W6</accession>
<keyword evidence="2" id="KW-0418">Kinase</keyword>
<sequence length="305" mass="33226">MNLSAAMISEPQLLHWNLANADRGALGRLPPGDIRDLVRSNEALPPMPALAKRLWSLRDDDRISAQGLAEVILLDPFLSTQILRRANSAFYGAVQPIETVQDAVTRLGFSVALELALALAALSPLRTPNRGPIGRDRLWQHGLRCGILMQELARQRRSAFQLPPGVIQLSGITHDIGYLLLGHLLPEQFQLVSRLIEANPALSLPTIDRFALGVEHTQLGEWLYDAWDMPAPLLLVARHHHNAAYEGDDEQLVLLTGLADALLEQSGLGLGGQSPSGDQQQFADRLGLDATVCAQALERAAVVTL</sequence>
<evidence type="ECO:0000313" key="2">
    <source>
        <dbReference type="EMBL" id="MBK1617404.1"/>
    </source>
</evidence>
<dbReference type="Pfam" id="PF08668">
    <property type="entry name" value="HDOD"/>
    <property type="match status" value="1"/>
</dbReference>
<name>A0A9X0W5W6_9GAMM</name>
<proteinExistence type="predicted"/>
<dbReference type="InterPro" id="IPR052340">
    <property type="entry name" value="RNase_Y/CdgJ"/>
</dbReference>
<dbReference type="Proteomes" id="UP001138768">
    <property type="component" value="Unassembled WGS sequence"/>
</dbReference>
<evidence type="ECO:0000259" key="1">
    <source>
        <dbReference type="PROSITE" id="PS51833"/>
    </source>
</evidence>
<dbReference type="Gene3D" id="1.10.3210.10">
    <property type="entry name" value="Hypothetical protein af1432"/>
    <property type="match status" value="1"/>
</dbReference>
<dbReference type="SUPFAM" id="SSF109604">
    <property type="entry name" value="HD-domain/PDEase-like"/>
    <property type="match status" value="1"/>
</dbReference>
<comment type="caution">
    <text evidence="2">The sequence shown here is derived from an EMBL/GenBank/DDBJ whole genome shotgun (WGS) entry which is preliminary data.</text>
</comment>
<organism evidence="2 3">
    <name type="scientific">Lamprobacter modestohalophilus</name>
    <dbReference type="NCBI Taxonomy" id="1064514"/>
    <lineage>
        <taxon>Bacteria</taxon>
        <taxon>Pseudomonadati</taxon>
        <taxon>Pseudomonadota</taxon>
        <taxon>Gammaproteobacteria</taxon>
        <taxon>Chromatiales</taxon>
        <taxon>Chromatiaceae</taxon>
        <taxon>Lamprobacter</taxon>
    </lineage>
</organism>
<feature type="domain" description="HDOD" evidence="1">
    <location>
        <begin position="44"/>
        <end position="243"/>
    </location>
</feature>
<evidence type="ECO:0000313" key="3">
    <source>
        <dbReference type="Proteomes" id="UP001138768"/>
    </source>
</evidence>
<dbReference type="PANTHER" id="PTHR33525">
    <property type="match status" value="1"/>
</dbReference>